<dbReference type="Proteomes" id="UP000018896">
    <property type="component" value="Unassembled WGS sequence"/>
</dbReference>
<feature type="transmembrane region" description="Helical" evidence="1">
    <location>
        <begin position="12"/>
        <end position="31"/>
    </location>
</feature>
<accession>W4R274</accession>
<proteinExistence type="predicted"/>
<keyword evidence="1" id="KW-0472">Membrane</keyword>
<feature type="transmembrane region" description="Helical" evidence="1">
    <location>
        <begin position="108"/>
        <end position="128"/>
    </location>
</feature>
<dbReference type="EMBL" id="BAUV01000098">
    <property type="protein sequence ID" value="GAE37654.1"/>
    <property type="molecule type" value="Genomic_DNA"/>
</dbReference>
<protein>
    <submittedName>
        <fullName evidence="2">Uncharacterized protein</fullName>
    </submittedName>
</protein>
<sequence length="142" mass="15952">MKFLKSVEKIVMIVTIAAIIIGTIVGVVTTGKINEFIRSISQINFTIIIGFGAMAIAYVPLILSLGPRSRDSSMIKLYNYLSYLLSFIAWNIALHFTSFISFEGWGSVKFVLLTFTIAFLILTIWAKFKLLNTVFKKKTLSE</sequence>
<dbReference type="RefSeq" id="WP_035668721.1">
    <property type="nucleotide sequence ID" value="NZ_BAUV01000098.1"/>
</dbReference>
<keyword evidence="3" id="KW-1185">Reference proteome</keyword>
<comment type="caution">
    <text evidence="2">The sequence shown here is derived from an EMBL/GenBank/DDBJ whole genome shotgun (WGS) entry which is preliminary data.</text>
</comment>
<dbReference type="AlphaFoldDB" id="W4R274"/>
<name>W4R274_HALA3</name>
<keyword evidence="1" id="KW-0812">Transmembrane</keyword>
<keyword evidence="1" id="KW-1133">Transmembrane helix</keyword>
<feature type="transmembrane region" description="Helical" evidence="1">
    <location>
        <begin position="43"/>
        <end position="65"/>
    </location>
</feature>
<feature type="transmembrane region" description="Helical" evidence="1">
    <location>
        <begin position="77"/>
        <end position="102"/>
    </location>
</feature>
<evidence type="ECO:0000256" key="1">
    <source>
        <dbReference type="SAM" id="Phobius"/>
    </source>
</evidence>
<evidence type="ECO:0000313" key="2">
    <source>
        <dbReference type="EMBL" id="GAE37654.1"/>
    </source>
</evidence>
<organism evidence="2 3">
    <name type="scientific">Halalkalibacter akibai (strain ATCC 43226 / DSM 21942 / CIP 109018 / JCM 9157 / 1139)</name>
    <name type="common">Bacillus akibai</name>
    <dbReference type="NCBI Taxonomy" id="1236973"/>
    <lineage>
        <taxon>Bacteria</taxon>
        <taxon>Bacillati</taxon>
        <taxon>Bacillota</taxon>
        <taxon>Bacilli</taxon>
        <taxon>Bacillales</taxon>
        <taxon>Bacillaceae</taxon>
        <taxon>Halalkalibacter</taxon>
    </lineage>
</organism>
<evidence type="ECO:0000313" key="3">
    <source>
        <dbReference type="Proteomes" id="UP000018896"/>
    </source>
</evidence>
<reference evidence="2 3" key="1">
    <citation type="journal article" date="2014" name="Genome Announc.">
        <title>Draft Genome Sequences of Three Alkaliphilic Bacillus Strains, Bacillus wakoensis JCM 9140T, Bacillus akibai JCM 9157T, and Bacillus hemicellulosilyticus JCM 9152T.</title>
        <authorList>
            <person name="Yuki M."/>
            <person name="Oshima K."/>
            <person name="Suda W."/>
            <person name="Oshida Y."/>
            <person name="Kitamura K."/>
            <person name="Iida T."/>
            <person name="Hattori M."/>
            <person name="Ohkuma M."/>
        </authorList>
    </citation>
    <scope>NUCLEOTIDE SEQUENCE [LARGE SCALE GENOMIC DNA]</scope>
    <source>
        <strain evidence="2 3">JCM 9157</strain>
    </source>
</reference>
<gene>
    <name evidence="2" type="ORF">JCM9157_4971</name>
</gene>